<dbReference type="Proteomes" id="UP000005408">
    <property type="component" value="Unassembled WGS sequence"/>
</dbReference>
<evidence type="ECO:0000313" key="2">
    <source>
        <dbReference type="EnsemblMetazoa" id="G725.1:cds"/>
    </source>
</evidence>
<feature type="compositionally biased region" description="Gly residues" evidence="1">
    <location>
        <begin position="175"/>
        <end position="186"/>
    </location>
</feature>
<reference evidence="2" key="1">
    <citation type="submission" date="2022-08" db="UniProtKB">
        <authorList>
            <consortium name="EnsemblMetazoa"/>
        </authorList>
    </citation>
    <scope>IDENTIFICATION</scope>
    <source>
        <strain evidence="2">05x7-T-G4-1.051#20</strain>
    </source>
</reference>
<proteinExistence type="predicted"/>
<protein>
    <submittedName>
        <fullName evidence="2">Uncharacterized protein</fullName>
    </submittedName>
</protein>
<dbReference type="EnsemblMetazoa" id="G725.1">
    <property type="protein sequence ID" value="G725.1:cds"/>
    <property type="gene ID" value="G725"/>
</dbReference>
<keyword evidence="3" id="KW-1185">Reference proteome</keyword>
<sequence length="619" mass="64315">MTGHRVLVNVLCSRTVVGMGAMKVLAILLSCGAVVFSQNRGDIVKNDFGDFSSRFVGPSPPISGGSSNNFEIQQKGVSPNGNFFAPGVQVLPDPAPFFRPASNVGPIGNAGGLFPMENIGGPSFDNIGGPNNFDNERGPFSFGGDLPFIPDEGFGNVGPEHNGPGPFGPGPFGPGPLGAGPLGPGPIGREDFGPGPMGPVNIGPGHIGHRNMGPSYPSRIGTEFKHDDFVTDQVNNFRSSPIVRGSSSSRDSVADEAKRFRSSPVVSLLPSGSGNGGSEALNNIAQAIQPTREIDGKRYEPMFKEFPDIFLSNEGKDSCFAKLKKVFDKSYPKLPEVERSNDPISYPHPRLAFKLPPFVNPIYRYAINNNVQYVPYKISTSPAPIFVPFTRDSNKLLFPTLPIFLPYVKISINVPEQKRQYFPYIPFQPDKHRIPSQSCSQSRILLPIPGNPKELYSVAAYTLVALQGNQASGAVIAPSNKNIPGLIGPFLGAGSPVQAAPTFPVVPAVIAGPSIKSGGPVIFSAPLGGSLLPGAGGSFGAAGSLDLDSDFKYSSIASSSGGPAVFSAPLAAASSLLGAGGPAIFSAPLAAAGSLHGAGDPSVAIGGAGHGASGRLAKY</sequence>
<dbReference type="AlphaFoldDB" id="A0A8W8NU82"/>
<feature type="region of interest" description="Disordered" evidence="1">
    <location>
        <begin position="158"/>
        <end position="197"/>
    </location>
</feature>
<accession>A0A8W8NU82</accession>
<evidence type="ECO:0000256" key="1">
    <source>
        <dbReference type="SAM" id="MobiDB-lite"/>
    </source>
</evidence>
<organism evidence="2 3">
    <name type="scientific">Magallana gigas</name>
    <name type="common">Pacific oyster</name>
    <name type="synonym">Crassostrea gigas</name>
    <dbReference type="NCBI Taxonomy" id="29159"/>
    <lineage>
        <taxon>Eukaryota</taxon>
        <taxon>Metazoa</taxon>
        <taxon>Spiralia</taxon>
        <taxon>Lophotrochozoa</taxon>
        <taxon>Mollusca</taxon>
        <taxon>Bivalvia</taxon>
        <taxon>Autobranchia</taxon>
        <taxon>Pteriomorphia</taxon>
        <taxon>Ostreida</taxon>
        <taxon>Ostreoidea</taxon>
        <taxon>Ostreidae</taxon>
        <taxon>Magallana</taxon>
    </lineage>
</organism>
<evidence type="ECO:0000313" key="3">
    <source>
        <dbReference type="Proteomes" id="UP000005408"/>
    </source>
</evidence>
<name>A0A8W8NU82_MAGGI</name>